<reference evidence="7 9" key="3">
    <citation type="submission" date="2019-04" db="EMBL/GenBank/DDBJ databases">
        <title>Microbes associate with the intestines of laboratory mice.</title>
        <authorList>
            <person name="Navarre W."/>
            <person name="Wong E."/>
            <person name="Huang K."/>
            <person name="Tropini C."/>
            <person name="Ng K."/>
            <person name="Yu B."/>
        </authorList>
    </citation>
    <scope>NUCLEOTIDE SEQUENCE [LARGE SCALE GENOMIC DNA]</scope>
    <source>
        <strain evidence="7 9">NM06_A21</strain>
    </source>
</reference>
<dbReference type="OrthoDB" id="9807797at2"/>
<dbReference type="Gene3D" id="2.40.100.10">
    <property type="entry name" value="Cyclophilin-like"/>
    <property type="match status" value="2"/>
</dbReference>
<gene>
    <name evidence="6" type="ORF">A4V02_09780</name>
    <name evidence="7" type="ORF">E5333_05765</name>
</gene>
<dbReference type="PANTHER" id="PTHR45625">
    <property type="entry name" value="PEPTIDYL-PROLYL CIS-TRANS ISOMERASE-RELATED"/>
    <property type="match status" value="1"/>
</dbReference>
<dbReference type="STRING" id="1796646.A4V02_09780"/>
<reference evidence="8" key="1">
    <citation type="submission" date="2016-04" db="EMBL/GenBank/DDBJ databases">
        <title>Complete Genome Sequences of Twelve Strains of a Stable Defined Moderately Diverse Mouse Microbiota 2 (sDMDMm2).</title>
        <authorList>
            <person name="Uchimura Y."/>
            <person name="Wyss M."/>
            <person name="Brugiroux S."/>
            <person name="Limenitakis J.P."/>
            <person name="Stecher B."/>
            <person name="McCoy K.D."/>
            <person name="Macpherson A.J."/>
        </authorList>
    </citation>
    <scope>NUCLEOTIDE SEQUENCE [LARGE SCALE GENOMIC DNA]</scope>
    <source>
        <strain evidence="8">YL27</strain>
    </source>
</reference>
<dbReference type="Pfam" id="PF00160">
    <property type="entry name" value="Pro_isomerase"/>
    <property type="match status" value="2"/>
</dbReference>
<sequence>MTTPSAEGDVLVDISTTAGDIQVRLFGDTPKHRDNFLKLVNEGYYNGVLFHRVINEFMIQTGDPDSKNASAGQSLGTGGPGYTIESEIVYPRHFHRKGALAAARQADQVNPERRSSGSQFYIVTGKAYNDGQLKQMENQMKMMQQQGIFNRLAAENRSKIMEMRRNNDQAGIQKLQEELIAVTEKEAAANPVTLTPEQRKVYGTVGGTPHLDGQYTVFGEVTKGLDVVDKIQQMPTGAADRPLEDVRILKMTVVK</sequence>
<accession>A0A1B1SDH4</accession>
<evidence type="ECO:0000256" key="2">
    <source>
        <dbReference type="ARBA" id="ARBA00013194"/>
    </source>
</evidence>
<accession>A0A1Z2XKX4</accession>
<dbReference type="GO" id="GO:0006457">
    <property type="term" value="P:protein folding"/>
    <property type="evidence" value="ECO:0007669"/>
    <property type="project" value="InterPro"/>
</dbReference>
<evidence type="ECO:0000256" key="3">
    <source>
        <dbReference type="ARBA" id="ARBA00023110"/>
    </source>
</evidence>
<evidence type="ECO:0000256" key="1">
    <source>
        <dbReference type="ARBA" id="ARBA00007365"/>
    </source>
</evidence>
<dbReference type="Proteomes" id="UP000186351">
    <property type="component" value="Chromosome"/>
</dbReference>
<proteinExistence type="inferred from homology"/>
<dbReference type="InterPro" id="IPR044666">
    <property type="entry name" value="Cyclophilin_A-like"/>
</dbReference>
<dbReference type="SUPFAM" id="SSF50891">
    <property type="entry name" value="Cyclophilin-like"/>
    <property type="match status" value="2"/>
</dbReference>
<dbReference type="AlphaFoldDB" id="A0A1B1SDH4"/>
<organism evidence="6 8">
    <name type="scientific">Muribaculum intestinale</name>
    <dbReference type="NCBI Taxonomy" id="1796646"/>
    <lineage>
        <taxon>Bacteria</taxon>
        <taxon>Pseudomonadati</taxon>
        <taxon>Bacteroidota</taxon>
        <taxon>Bacteroidia</taxon>
        <taxon>Bacteroidales</taxon>
        <taxon>Muribaculaceae</taxon>
        <taxon>Muribaculum</taxon>
    </lineage>
</organism>
<dbReference type="InterPro" id="IPR020892">
    <property type="entry name" value="Cyclophilin-type_PPIase_CS"/>
</dbReference>
<evidence type="ECO:0000256" key="4">
    <source>
        <dbReference type="ARBA" id="ARBA00023235"/>
    </source>
</evidence>
<dbReference type="PROSITE" id="PS50072">
    <property type="entry name" value="CSA_PPIASE_2"/>
    <property type="match status" value="1"/>
</dbReference>
<evidence type="ECO:0000313" key="8">
    <source>
        <dbReference type="Proteomes" id="UP000186351"/>
    </source>
</evidence>
<keyword evidence="3" id="KW-0697">Rotamase</keyword>
<dbReference type="EC" id="5.2.1.8" evidence="2"/>
<dbReference type="KEGG" id="pary:A4V02_09780"/>
<dbReference type="InterPro" id="IPR002130">
    <property type="entry name" value="Cyclophilin-type_PPIase_dom"/>
</dbReference>
<feature type="domain" description="PPIase cyclophilin-type" evidence="5">
    <location>
        <begin position="15"/>
        <end position="253"/>
    </location>
</feature>
<comment type="similarity">
    <text evidence="1">Belongs to the cyclophilin-type PPIase family.</text>
</comment>
<name>A0A1B1SDH4_9BACT</name>
<keyword evidence="4 6" id="KW-0413">Isomerase</keyword>
<reference evidence="6" key="2">
    <citation type="submission" date="2017-04" db="EMBL/GenBank/DDBJ databases">
        <title>Complete Genome Sequences of Twelve Strains of a Stable Defined Moderately Diverse Mouse Microbiota 2 (sDMDMm2).</title>
        <authorList>
            <person name="Uchimura Y."/>
            <person name="Wyss M."/>
            <person name="Brugiroux S."/>
            <person name="Limenitakis J.P."/>
            <person name="Stecher B."/>
            <person name="McCoy K.D."/>
            <person name="Macpherson A.J."/>
        </authorList>
    </citation>
    <scope>NUCLEOTIDE SEQUENCE</scope>
    <source>
        <strain evidence="6">YL27</strain>
    </source>
</reference>
<dbReference type="EMBL" id="SRYD01000018">
    <property type="protein sequence ID" value="TGY74729.1"/>
    <property type="molecule type" value="Genomic_DNA"/>
</dbReference>
<evidence type="ECO:0000259" key="5">
    <source>
        <dbReference type="PROSITE" id="PS50072"/>
    </source>
</evidence>
<protein>
    <recommendedName>
        <fullName evidence="2">peptidylprolyl isomerase</fullName>
        <ecNumber evidence="2">5.2.1.8</ecNumber>
    </recommendedName>
</protein>
<dbReference type="CDD" id="cd00317">
    <property type="entry name" value="cyclophilin"/>
    <property type="match status" value="1"/>
</dbReference>
<dbReference type="InterPro" id="IPR029000">
    <property type="entry name" value="Cyclophilin-like_dom_sf"/>
</dbReference>
<dbReference type="Proteomes" id="UP000306630">
    <property type="component" value="Unassembled WGS sequence"/>
</dbReference>
<dbReference type="EMBL" id="CP015402">
    <property type="protein sequence ID" value="ANU64835.1"/>
    <property type="molecule type" value="Genomic_DNA"/>
</dbReference>
<dbReference type="GO" id="GO:0003755">
    <property type="term" value="F:peptidyl-prolyl cis-trans isomerase activity"/>
    <property type="evidence" value="ECO:0007669"/>
    <property type="project" value="UniProtKB-KW"/>
</dbReference>
<dbReference type="PROSITE" id="PS00170">
    <property type="entry name" value="CSA_PPIASE_1"/>
    <property type="match status" value="1"/>
</dbReference>
<evidence type="ECO:0000313" key="6">
    <source>
        <dbReference type="EMBL" id="ANU64835.1"/>
    </source>
</evidence>
<evidence type="ECO:0000313" key="9">
    <source>
        <dbReference type="Proteomes" id="UP000306630"/>
    </source>
</evidence>
<evidence type="ECO:0000313" key="7">
    <source>
        <dbReference type="EMBL" id="TGY74729.1"/>
    </source>
</evidence>
<dbReference type="PANTHER" id="PTHR45625:SF4">
    <property type="entry name" value="PEPTIDYLPROLYL ISOMERASE DOMAIN AND WD REPEAT-CONTAINING PROTEIN 1"/>
    <property type="match status" value="1"/>
</dbReference>
<keyword evidence="8" id="KW-1185">Reference proteome</keyword>